<evidence type="ECO:0000313" key="1">
    <source>
        <dbReference type="EMBL" id="PZD95511.1"/>
    </source>
</evidence>
<evidence type="ECO:0000313" key="2">
    <source>
        <dbReference type="Proteomes" id="UP000249522"/>
    </source>
</evidence>
<sequence>MYPKYAYKKRSRGRYNLMTGLLTLEKLRAQSQLRIKLSDITQAVMSVVEVAGSRVQSGERPILITTLDEQGLSMLTSLRIPVRQDYKLGFQISINGHKLFLTGECIWQRDEDNLYHYGIRFIQSVQEREALWCKLAGYSHPLLPDRDQIHELYNRMSSVEYELELSASVNLVS</sequence>
<protein>
    <submittedName>
        <fullName evidence="1">Uncharacterized protein</fullName>
    </submittedName>
</protein>
<accession>A0A2W1LUP8</accession>
<proteinExistence type="predicted"/>
<comment type="caution">
    <text evidence="1">The sequence shown here is derived from an EMBL/GenBank/DDBJ whole genome shotgun (WGS) entry which is preliminary data.</text>
</comment>
<name>A0A2W1LUP8_9BACL</name>
<dbReference type="AlphaFoldDB" id="A0A2W1LUP8"/>
<gene>
    <name evidence="1" type="ORF">DNH61_13345</name>
</gene>
<dbReference type="Proteomes" id="UP000249522">
    <property type="component" value="Unassembled WGS sequence"/>
</dbReference>
<dbReference type="EMBL" id="QKRB01000044">
    <property type="protein sequence ID" value="PZD95511.1"/>
    <property type="molecule type" value="Genomic_DNA"/>
</dbReference>
<keyword evidence="2" id="KW-1185">Reference proteome</keyword>
<organism evidence="1 2">
    <name type="scientific">Paenibacillus sambharensis</name>
    <dbReference type="NCBI Taxonomy" id="1803190"/>
    <lineage>
        <taxon>Bacteria</taxon>
        <taxon>Bacillati</taxon>
        <taxon>Bacillota</taxon>
        <taxon>Bacilli</taxon>
        <taxon>Bacillales</taxon>
        <taxon>Paenibacillaceae</taxon>
        <taxon>Paenibacillus</taxon>
    </lineage>
</organism>
<reference evidence="1 2" key="1">
    <citation type="submission" date="2018-06" db="EMBL/GenBank/DDBJ databases">
        <title>Paenibacillus imtechensis sp. nov.</title>
        <authorList>
            <person name="Pinnaka A.K."/>
            <person name="Singh H."/>
            <person name="Kaur M."/>
        </authorList>
    </citation>
    <scope>NUCLEOTIDE SEQUENCE [LARGE SCALE GENOMIC DNA]</scope>
    <source>
        <strain evidence="1 2">SMB1</strain>
    </source>
</reference>
<dbReference type="OrthoDB" id="2382373at2"/>